<protein>
    <recommendedName>
        <fullName evidence="3">Zn(2)-C6 fungal-type domain-containing protein</fullName>
    </recommendedName>
</protein>
<keyword evidence="5" id="KW-1185">Reference proteome</keyword>
<comment type="caution">
    <text evidence="4">The sequence shown here is derived from an EMBL/GenBank/DDBJ whole genome shotgun (WGS) entry which is preliminary data.</text>
</comment>
<dbReference type="Pfam" id="PF00172">
    <property type="entry name" value="Zn_clus"/>
    <property type="match status" value="1"/>
</dbReference>
<feature type="compositionally biased region" description="Polar residues" evidence="2">
    <location>
        <begin position="8"/>
        <end position="25"/>
    </location>
</feature>
<accession>A0AA40ERU9</accession>
<dbReference type="PROSITE" id="PS50048">
    <property type="entry name" value="ZN2_CY6_FUNGAL_2"/>
    <property type="match status" value="1"/>
</dbReference>
<name>A0AA40ERU9_9PEZI</name>
<dbReference type="Gene3D" id="4.10.240.10">
    <property type="entry name" value="Zn(2)-C6 fungal-type DNA-binding domain"/>
    <property type="match status" value="1"/>
</dbReference>
<evidence type="ECO:0000256" key="2">
    <source>
        <dbReference type="SAM" id="MobiDB-lite"/>
    </source>
</evidence>
<dbReference type="Proteomes" id="UP001172159">
    <property type="component" value="Unassembled WGS sequence"/>
</dbReference>
<dbReference type="GO" id="GO:0000981">
    <property type="term" value="F:DNA-binding transcription factor activity, RNA polymerase II-specific"/>
    <property type="evidence" value="ECO:0007669"/>
    <property type="project" value="InterPro"/>
</dbReference>
<evidence type="ECO:0000256" key="1">
    <source>
        <dbReference type="ARBA" id="ARBA00023242"/>
    </source>
</evidence>
<organism evidence="4 5">
    <name type="scientific">Apiosordaria backusii</name>
    <dbReference type="NCBI Taxonomy" id="314023"/>
    <lineage>
        <taxon>Eukaryota</taxon>
        <taxon>Fungi</taxon>
        <taxon>Dikarya</taxon>
        <taxon>Ascomycota</taxon>
        <taxon>Pezizomycotina</taxon>
        <taxon>Sordariomycetes</taxon>
        <taxon>Sordariomycetidae</taxon>
        <taxon>Sordariales</taxon>
        <taxon>Lasiosphaeriaceae</taxon>
        <taxon>Apiosordaria</taxon>
    </lineage>
</organism>
<reference evidence="4" key="1">
    <citation type="submission" date="2023-06" db="EMBL/GenBank/DDBJ databases">
        <title>Genome-scale phylogeny and comparative genomics of the fungal order Sordariales.</title>
        <authorList>
            <consortium name="Lawrence Berkeley National Laboratory"/>
            <person name="Hensen N."/>
            <person name="Bonometti L."/>
            <person name="Westerberg I."/>
            <person name="Brannstrom I.O."/>
            <person name="Guillou S."/>
            <person name="Cros-Aarteil S."/>
            <person name="Calhoun S."/>
            <person name="Haridas S."/>
            <person name="Kuo A."/>
            <person name="Mondo S."/>
            <person name="Pangilinan J."/>
            <person name="Riley R."/>
            <person name="Labutti K."/>
            <person name="Andreopoulos B."/>
            <person name="Lipzen A."/>
            <person name="Chen C."/>
            <person name="Yanf M."/>
            <person name="Daum C."/>
            <person name="Ng V."/>
            <person name="Clum A."/>
            <person name="Steindorff A."/>
            <person name="Ohm R."/>
            <person name="Martin F."/>
            <person name="Silar P."/>
            <person name="Natvig D."/>
            <person name="Lalanne C."/>
            <person name="Gautier V."/>
            <person name="Ament-Velasquez S.L."/>
            <person name="Kruys A."/>
            <person name="Hutchinson M.I."/>
            <person name="Powell A.J."/>
            <person name="Barry K."/>
            <person name="Miller A.N."/>
            <person name="Grigoriev I.V."/>
            <person name="Debuchy R."/>
            <person name="Gladieux P."/>
            <person name="Thoren M.H."/>
            <person name="Johannesson H."/>
        </authorList>
    </citation>
    <scope>NUCLEOTIDE SEQUENCE</scope>
    <source>
        <strain evidence="4">CBS 540.89</strain>
    </source>
</reference>
<sequence length="271" mass="29276">MEKLGPSSLVTNHPQQHLRQPSANTAPNCCYPASRPSAFSLRFYSFFIFHCMPSLLASPSELDMALNRRDGNRDPDSQAPLQPQDASSCTLPLRSPRNGAQASNLGDPPLLAMSTGTTEWPSPGVDLSTNPTVTSIESTSLQNTVPEPEPRPPVIPFQTAITVPAPVGVHRHRRRRLKPGCGWCKVKRMRCDDRGPTCRNCERAGKTCVRAAERLPRRRNASSYALGMGSESMPGARGSPAAALGLVEPFSEMGVDGDGDFDHTLEGTGPF</sequence>
<proteinExistence type="predicted"/>
<feature type="domain" description="Zn(2)-C6 fungal-type" evidence="3">
    <location>
        <begin position="180"/>
        <end position="210"/>
    </location>
</feature>
<dbReference type="GO" id="GO:0008270">
    <property type="term" value="F:zinc ion binding"/>
    <property type="evidence" value="ECO:0007669"/>
    <property type="project" value="InterPro"/>
</dbReference>
<dbReference type="InterPro" id="IPR001138">
    <property type="entry name" value="Zn2Cys6_DnaBD"/>
</dbReference>
<gene>
    <name evidence="4" type="ORF">B0T21DRAFT_357719</name>
</gene>
<feature type="compositionally biased region" description="Polar residues" evidence="2">
    <location>
        <begin position="79"/>
        <end position="90"/>
    </location>
</feature>
<dbReference type="CDD" id="cd00067">
    <property type="entry name" value="GAL4"/>
    <property type="match status" value="1"/>
</dbReference>
<feature type="region of interest" description="Disordered" evidence="2">
    <location>
        <begin position="66"/>
        <end position="110"/>
    </location>
</feature>
<evidence type="ECO:0000259" key="3">
    <source>
        <dbReference type="PROSITE" id="PS50048"/>
    </source>
</evidence>
<dbReference type="PROSITE" id="PS00463">
    <property type="entry name" value="ZN2_CY6_FUNGAL_1"/>
    <property type="match status" value="1"/>
</dbReference>
<dbReference type="InterPro" id="IPR036864">
    <property type="entry name" value="Zn2-C6_fun-type_DNA-bd_sf"/>
</dbReference>
<dbReference type="EMBL" id="JAUKTV010000002">
    <property type="protein sequence ID" value="KAK0744371.1"/>
    <property type="molecule type" value="Genomic_DNA"/>
</dbReference>
<evidence type="ECO:0000313" key="4">
    <source>
        <dbReference type="EMBL" id="KAK0744371.1"/>
    </source>
</evidence>
<evidence type="ECO:0000313" key="5">
    <source>
        <dbReference type="Proteomes" id="UP001172159"/>
    </source>
</evidence>
<keyword evidence="1" id="KW-0539">Nucleus</keyword>
<feature type="compositionally biased region" description="Basic and acidic residues" evidence="2">
    <location>
        <begin position="66"/>
        <end position="76"/>
    </location>
</feature>
<feature type="region of interest" description="Disordered" evidence="2">
    <location>
        <begin position="1"/>
        <end position="25"/>
    </location>
</feature>
<dbReference type="AlphaFoldDB" id="A0AA40ERU9"/>
<dbReference type="SUPFAM" id="SSF57701">
    <property type="entry name" value="Zn2/Cys6 DNA-binding domain"/>
    <property type="match status" value="1"/>
</dbReference>